<sequence length="104" mass="10534">MRTPLHAARERQRDDMFANAGNPPPTGAVDSTVSDTSLTALAQERAAARGGQAASDARSADLDAHVRAATLPPGTTRAAGDGARPQAGGPASNHRGADRNGPAR</sequence>
<evidence type="ECO:0000313" key="3">
    <source>
        <dbReference type="Proteomes" id="UP000295146"/>
    </source>
</evidence>
<dbReference type="EMBL" id="SODP01000003">
    <property type="protein sequence ID" value="TDW66351.1"/>
    <property type="molecule type" value="Genomic_DNA"/>
</dbReference>
<feature type="region of interest" description="Disordered" evidence="1">
    <location>
        <begin position="45"/>
        <end position="104"/>
    </location>
</feature>
<organism evidence="2 3">
    <name type="scientific">Kribbella pratensis</name>
    <dbReference type="NCBI Taxonomy" id="2512112"/>
    <lineage>
        <taxon>Bacteria</taxon>
        <taxon>Bacillati</taxon>
        <taxon>Actinomycetota</taxon>
        <taxon>Actinomycetes</taxon>
        <taxon>Propionibacteriales</taxon>
        <taxon>Kribbellaceae</taxon>
        <taxon>Kribbella</taxon>
    </lineage>
</organism>
<dbReference type="OrthoDB" id="3829414at2"/>
<feature type="region of interest" description="Disordered" evidence="1">
    <location>
        <begin position="1"/>
        <end position="32"/>
    </location>
</feature>
<reference evidence="2 3" key="1">
    <citation type="submission" date="2019-03" db="EMBL/GenBank/DDBJ databases">
        <title>Genomic Encyclopedia of Type Strains, Phase III (KMG-III): the genomes of soil and plant-associated and newly described type strains.</title>
        <authorList>
            <person name="Whitman W."/>
        </authorList>
    </citation>
    <scope>NUCLEOTIDE SEQUENCE [LARGE SCALE GENOMIC DNA]</scope>
    <source>
        <strain evidence="2 3">VKM Ac-2573</strain>
    </source>
</reference>
<dbReference type="AlphaFoldDB" id="A0A4R8BWY8"/>
<gene>
    <name evidence="2" type="ORF">EV653_6378</name>
</gene>
<accession>A0A4R8BWY8</accession>
<feature type="compositionally biased region" description="Basic and acidic residues" evidence="1">
    <location>
        <begin position="7"/>
        <end position="16"/>
    </location>
</feature>
<dbReference type="RefSeq" id="WP_134108222.1">
    <property type="nucleotide sequence ID" value="NZ_SODP01000003.1"/>
</dbReference>
<feature type="compositionally biased region" description="Low complexity" evidence="1">
    <location>
        <begin position="45"/>
        <end position="57"/>
    </location>
</feature>
<proteinExistence type="predicted"/>
<keyword evidence="3" id="KW-1185">Reference proteome</keyword>
<evidence type="ECO:0000313" key="2">
    <source>
        <dbReference type="EMBL" id="TDW66351.1"/>
    </source>
</evidence>
<protein>
    <submittedName>
        <fullName evidence="2">Uncharacterized protein</fullName>
    </submittedName>
</protein>
<name>A0A4R8BWY8_9ACTN</name>
<dbReference type="Proteomes" id="UP000295146">
    <property type="component" value="Unassembled WGS sequence"/>
</dbReference>
<evidence type="ECO:0000256" key="1">
    <source>
        <dbReference type="SAM" id="MobiDB-lite"/>
    </source>
</evidence>
<comment type="caution">
    <text evidence="2">The sequence shown here is derived from an EMBL/GenBank/DDBJ whole genome shotgun (WGS) entry which is preliminary data.</text>
</comment>